<evidence type="ECO:0000313" key="2">
    <source>
        <dbReference type="EMBL" id="GFO19492.1"/>
    </source>
</evidence>
<protein>
    <submittedName>
        <fullName evidence="2">Uncharacterized protein</fullName>
    </submittedName>
</protein>
<evidence type="ECO:0000256" key="1">
    <source>
        <dbReference type="SAM" id="MobiDB-lite"/>
    </source>
</evidence>
<feature type="region of interest" description="Disordered" evidence="1">
    <location>
        <begin position="67"/>
        <end position="108"/>
    </location>
</feature>
<organism evidence="2 3">
    <name type="scientific">Plakobranchus ocellatus</name>
    <dbReference type="NCBI Taxonomy" id="259542"/>
    <lineage>
        <taxon>Eukaryota</taxon>
        <taxon>Metazoa</taxon>
        <taxon>Spiralia</taxon>
        <taxon>Lophotrochozoa</taxon>
        <taxon>Mollusca</taxon>
        <taxon>Gastropoda</taxon>
        <taxon>Heterobranchia</taxon>
        <taxon>Euthyneura</taxon>
        <taxon>Panpulmonata</taxon>
        <taxon>Sacoglossa</taxon>
        <taxon>Placobranchoidea</taxon>
        <taxon>Plakobranchidae</taxon>
        <taxon>Plakobranchus</taxon>
    </lineage>
</organism>
<keyword evidence="3" id="KW-1185">Reference proteome</keyword>
<evidence type="ECO:0000313" key="3">
    <source>
        <dbReference type="Proteomes" id="UP000735302"/>
    </source>
</evidence>
<proteinExistence type="predicted"/>
<feature type="region of interest" description="Disordered" evidence="1">
    <location>
        <begin position="28"/>
        <end position="53"/>
    </location>
</feature>
<name>A0AAV4BJI4_9GAST</name>
<comment type="caution">
    <text evidence="2">The sequence shown here is derived from an EMBL/GenBank/DDBJ whole genome shotgun (WGS) entry which is preliminary data.</text>
</comment>
<dbReference type="AlphaFoldDB" id="A0AAV4BJI4"/>
<reference evidence="2 3" key="1">
    <citation type="journal article" date="2021" name="Elife">
        <title>Chloroplast acquisition without the gene transfer in kleptoplastic sea slugs, Plakobranchus ocellatus.</title>
        <authorList>
            <person name="Maeda T."/>
            <person name="Takahashi S."/>
            <person name="Yoshida T."/>
            <person name="Shimamura S."/>
            <person name="Takaki Y."/>
            <person name="Nagai Y."/>
            <person name="Toyoda A."/>
            <person name="Suzuki Y."/>
            <person name="Arimoto A."/>
            <person name="Ishii H."/>
            <person name="Satoh N."/>
            <person name="Nishiyama T."/>
            <person name="Hasebe M."/>
            <person name="Maruyama T."/>
            <person name="Minagawa J."/>
            <person name="Obokata J."/>
            <person name="Shigenobu S."/>
        </authorList>
    </citation>
    <scope>NUCLEOTIDE SEQUENCE [LARGE SCALE GENOMIC DNA]</scope>
</reference>
<accession>A0AAV4BJI4</accession>
<dbReference type="Proteomes" id="UP000735302">
    <property type="component" value="Unassembled WGS sequence"/>
</dbReference>
<gene>
    <name evidence="2" type="ORF">PoB_004599700</name>
</gene>
<dbReference type="EMBL" id="BLXT01005065">
    <property type="protein sequence ID" value="GFO19492.1"/>
    <property type="molecule type" value="Genomic_DNA"/>
</dbReference>
<feature type="compositionally biased region" description="Basic and acidic residues" evidence="1">
    <location>
        <begin position="93"/>
        <end position="108"/>
    </location>
</feature>
<sequence length="108" mass="12600">MTRRHAESNGTAGPSIQLRLPIPLHQCLHNQTHAPHHLDGSSRPETPYGFTPKRSIKEFLMQKMSPILQAKREKNTRKNIKRQYGESLTSDENIQRMLEEEEEKKKKE</sequence>